<evidence type="ECO:0000256" key="1">
    <source>
        <dbReference type="ARBA" id="ARBA00004651"/>
    </source>
</evidence>
<dbReference type="EMBL" id="JADKMA010000186">
    <property type="protein sequence ID" value="MBO8195386.1"/>
    <property type="molecule type" value="Genomic_DNA"/>
</dbReference>
<evidence type="ECO:0000256" key="8">
    <source>
        <dbReference type="ARBA" id="ARBA00023136"/>
    </source>
</evidence>
<name>A0ABS3XJ12_9ACTN</name>
<protein>
    <submittedName>
        <fullName evidence="11">Amino acid permease</fullName>
    </submittedName>
</protein>
<keyword evidence="7 9" id="KW-1133">Transmembrane helix</keyword>
<accession>A0ABS3XJ12</accession>
<feature type="transmembrane region" description="Helical" evidence="9">
    <location>
        <begin position="109"/>
        <end position="130"/>
    </location>
</feature>
<keyword evidence="6" id="KW-0029">Amino-acid transport</keyword>
<evidence type="ECO:0000256" key="4">
    <source>
        <dbReference type="ARBA" id="ARBA00022475"/>
    </source>
</evidence>
<feature type="transmembrane region" description="Helical" evidence="9">
    <location>
        <begin position="182"/>
        <end position="203"/>
    </location>
</feature>
<feature type="transmembrane region" description="Helical" evidence="9">
    <location>
        <begin position="28"/>
        <end position="50"/>
    </location>
</feature>
<feature type="transmembrane region" description="Helical" evidence="9">
    <location>
        <begin position="388"/>
        <end position="406"/>
    </location>
</feature>
<keyword evidence="3" id="KW-0813">Transport</keyword>
<comment type="similarity">
    <text evidence="2">Belongs to the amino acid-polyamine-organocation (APC) superfamily. Amino acid transporter (AAT) (TC 2.A.3.1) family.</text>
</comment>
<evidence type="ECO:0000256" key="9">
    <source>
        <dbReference type="SAM" id="Phobius"/>
    </source>
</evidence>
<dbReference type="InterPro" id="IPR004841">
    <property type="entry name" value="AA-permease/SLC12A_dom"/>
</dbReference>
<feature type="transmembrane region" description="Helical" evidence="9">
    <location>
        <begin position="265"/>
        <end position="287"/>
    </location>
</feature>
<evidence type="ECO:0000256" key="5">
    <source>
        <dbReference type="ARBA" id="ARBA00022692"/>
    </source>
</evidence>
<dbReference type="PANTHER" id="PTHR43495:SF1">
    <property type="entry name" value="L-ASPARAGINE PERMEASE"/>
    <property type="match status" value="1"/>
</dbReference>
<proteinExistence type="inferred from homology"/>
<sequence length="457" mass="48020">MIAIGGAIGTGLFLGAGGRLAGAGPSLALAYAVCGVFAFLVVRALGELVLHRPSSGAFVSYAREFLGEKGAFVAGWMYFLNWATTGIADITAVATYAHYWGMFSDIPQWIIALIALAVVLTVNLISVKIFGEMEFWFAIVKVSALVCFMAIGIFLLVTQQPVDGHSPGPSLITDNGGAFPNGMLPMLLVIQGVVFAYASVELVGVTAGETSEPEKIMPRAINSIMWRVALFYVGSVVLLTMLLPWNAYSADESPFVTVLSNIGVPAAGGVMNLVVLTAAMSSLNSGLYSTGRILRSMALSGSAPRFTGVMSRSHVPYGGILLTSAVCVLGVGLNYVVPSDAFEIVLNFAAIGILATWALIMVSHLLFWQKARAGAVVRPGYRLPGSPWTELVTLAFLVSVLGLMWADGGAGRITVMSLPGIAVALVAGWFVVRGRVGHLRAEAQARRAAAERTGDGA</sequence>
<gene>
    <name evidence="11" type="ORF">ITI46_27605</name>
</gene>
<feature type="transmembrane region" description="Helical" evidence="9">
    <location>
        <begin position="71"/>
        <end position="97"/>
    </location>
</feature>
<evidence type="ECO:0000256" key="2">
    <source>
        <dbReference type="ARBA" id="ARBA00008583"/>
    </source>
</evidence>
<dbReference type="PANTHER" id="PTHR43495">
    <property type="entry name" value="GABA PERMEASE"/>
    <property type="match status" value="1"/>
</dbReference>
<feature type="transmembrane region" description="Helical" evidence="9">
    <location>
        <begin position="344"/>
        <end position="367"/>
    </location>
</feature>
<keyword evidence="8 9" id="KW-0472">Membrane</keyword>
<keyword evidence="5 9" id="KW-0812">Transmembrane</keyword>
<keyword evidence="12" id="KW-1185">Reference proteome</keyword>
<evidence type="ECO:0000256" key="7">
    <source>
        <dbReference type="ARBA" id="ARBA00022989"/>
    </source>
</evidence>
<comment type="caution">
    <text evidence="11">The sequence shown here is derived from an EMBL/GenBank/DDBJ whole genome shotgun (WGS) entry which is preliminary data.</text>
</comment>
<feature type="domain" description="Amino acid permease/ SLC12A" evidence="10">
    <location>
        <begin position="1"/>
        <end position="402"/>
    </location>
</feature>
<dbReference type="Proteomes" id="UP001519064">
    <property type="component" value="Unassembled WGS sequence"/>
</dbReference>
<evidence type="ECO:0000256" key="6">
    <source>
        <dbReference type="ARBA" id="ARBA00022970"/>
    </source>
</evidence>
<reference evidence="11 12" key="1">
    <citation type="submission" date="2020-11" db="EMBL/GenBank/DDBJ databases">
        <title>Streptomyces spirodelae sp. nov., isolated from duckweed.</title>
        <authorList>
            <person name="Saimee Y."/>
            <person name="Duangmal K."/>
        </authorList>
    </citation>
    <scope>NUCLEOTIDE SEQUENCE [LARGE SCALE GENOMIC DNA]</scope>
    <source>
        <strain evidence="11 12">S16-07</strain>
    </source>
</reference>
<comment type="subcellular location">
    <subcellularLocation>
        <location evidence="1">Cell membrane</location>
        <topology evidence="1">Multi-pass membrane protein</topology>
    </subcellularLocation>
</comment>
<feature type="transmembrane region" description="Helical" evidence="9">
    <location>
        <begin position="142"/>
        <end position="162"/>
    </location>
</feature>
<evidence type="ECO:0000313" key="11">
    <source>
        <dbReference type="EMBL" id="MBO8195386.1"/>
    </source>
</evidence>
<organism evidence="11 12">
    <name type="scientific">Streptomyces oryzae</name>
    <dbReference type="NCBI Taxonomy" id="1434886"/>
    <lineage>
        <taxon>Bacteria</taxon>
        <taxon>Bacillati</taxon>
        <taxon>Actinomycetota</taxon>
        <taxon>Actinomycetes</taxon>
        <taxon>Kitasatosporales</taxon>
        <taxon>Streptomycetaceae</taxon>
        <taxon>Streptomyces</taxon>
    </lineage>
</organism>
<feature type="transmembrane region" description="Helical" evidence="9">
    <location>
        <begin position="412"/>
        <end position="432"/>
    </location>
</feature>
<dbReference type="PROSITE" id="PS00218">
    <property type="entry name" value="AMINO_ACID_PERMEASE_1"/>
    <property type="match status" value="1"/>
</dbReference>
<evidence type="ECO:0000313" key="12">
    <source>
        <dbReference type="Proteomes" id="UP001519064"/>
    </source>
</evidence>
<feature type="transmembrane region" description="Helical" evidence="9">
    <location>
        <begin position="224"/>
        <end position="245"/>
    </location>
</feature>
<dbReference type="Pfam" id="PF00324">
    <property type="entry name" value="AA_permease"/>
    <property type="match status" value="1"/>
</dbReference>
<keyword evidence="4" id="KW-1003">Cell membrane</keyword>
<dbReference type="PIRSF" id="PIRSF006060">
    <property type="entry name" value="AA_transporter"/>
    <property type="match status" value="1"/>
</dbReference>
<dbReference type="Gene3D" id="1.20.1740.10">
    <property type="entry name" value="Amino acid/polyamine transporter I"/>
    <property type="match status" value="1"/>
</dbReference>
<feature type="transmembrane region" description="Helical" evidence="9">
    <location>
        <begin position="315"/>
        <end position="338"/>
    </location>
</feature>
<evidence type="ECO:0000256" key="3">
    <source>
        <dbReference type="ARBA" id="ARBA00022448"/>
    </source>
</evidence>
<evidence type="ECO:0000259" key="10">
    <source>
        <dbReference type="Pfam" id="PF00324"/>
    </source>
</evidence>
<dbReference type="InterPro" id="IPR004840">
    <property type="entry name" value="Amino_acid_permease_CS"/>
</dbReference>